<dbReference type="AlphaFoldDB" id="A0A6I9YRP3"/>
<dbReference type="OrthoDB" id="9050378at2759"/>
<dbReference type="PANTHER" id="PTHR38493:SF1">
    <property type="entry name" value="SFI1 SPINDLE BODY DOMAIN-CONTAINING PROTEIN"/>
    <property type="match status" value="1"/>
</dbReference>
<accession>A0A6I9YRP3</accession>
<sequence length="553" mass="63325">MLSSTLLTCQEDNYSCLRSSSGTPPTTNKKDELKDQGYLRTIDREERCSGTFCGSELYLKNLLPDVFSPKSLESSLKTSSEEPSLSRRLSMDDTHEEMPPTLDPSGVPEVLLGHSLEKNAGDFAAPEVGDKHGEAGGDPITTSSVDEASLSTALQKVGLFEETIWRSPRKGFQPTNTRVWPRYLQKDGGPLRGYFVPLEIKKLGDAFKRWRSHWEKRQQIHLLALRIQTRLIRRCFEAWQSLAQRKRHSQAAMEHLWAQSLRASFRQWGLMAQARRNAKMAVIELLGAKHPTSCGPWRDPSRRNWPPKYIENTLDSLLCLRTLQNAFLTWEARCQEAQRAGAFHRGLTLRQLREVLGQWRQRTRGLNPLRLTEGCLLALPDWQEPSSSPALPCASQAVQPVEPSLISLTSLGTVEESSSLPAPTSRCPNCSFDRENPTCVTNRASPLPLNWQAASKYGRLWKRSVQLHRFQGVRDARQLAKAWLLWKDACRTELAIQTLRWWRGARWVWEMWRRRWLQLRVAQRFHEAEEAQLLKTAFGKWRRLAVVSRGQTK</sequence>
<reference evidence="3" key="1">
    <citation type="submission" date="2025-08" db="UniProtKB">
        <authorList>
            <consortium name="RefSeq"/>
        </authorList>
    </citation>
    <scope>IDENTIFICATION</scope>
    <source>
        <tissue evidence="3">Skeletal muscle</tissue>
    </source>
</reference>
<dbReference type="PANTHER" id="PTHR38493">
    <property type="entry name" value="CHROMOSOME 1 OPEN READING FRAME 167"/>
    <property type="match status" value="1"/>
</dbReference>
<dbReference type="InterPro" id="IPR031473">
    <property type="entry name" value="DUF4684"/>
</dbReference>
<proteinExistence type="predicted"/>
<feature type="compositionally biased region" description="Low complexity" evidence="1">
    <location>
        <begin position="73"/>
        <end position="88"/>
    </location>
</feature>
<gene>
    <name evidence="3" type="primary">LOC106553077</name>
</gene>
<keyword evidence="2" id="KW-1185">Reference proteome</keyword>
<name>A0A6I9YRP3_9SAUR</name>
<dbReference type="KEGG" id="tsr:106553077"/>
<feature type="compositionally biased region" description="Basic and acidic residues" evidence="1">
    <location>
        <begin position="89"/>
        <end position="98"/>
    </location>
</feature>
<dbReference type="Proteomes" id="UP000504617">
    <property type="component" value="Unplaced"/>
</dbReference>
<protein>
    <submittedName>
        <fullName evidence="3">Uncharacterized protein C1orf167 homolog</fullName>
    </submittedName>
</protein>
<dbReference type="RefSeq" id="XP_013926982.1">
    <property type="nucleotide sequence ID" value="XM_014071507.1"/>
</dbReference>
<dbReference type="GeneID" id="106553077"/>
<evidence type="ECO:0000313" key="3">
    <source>
        <dbReference type="RefSeq" id="XP_013926982.1"/>
    </source>
</evidence>
<evidence type="ECO:0000256" key="1">
    <source>
        <dbReference type="SAM" id="MobiDB-lite"/>
    </source>
</evidence>
<dbReference type="CTD" id="109314266"/>
<feature type="region of interest" description="Disordered" evidence="1">
    <location>
        <begin position="73"/>
        <end position="101"/>
    </location>
</feature>
<organism evidence="2 3">
    <name type="scientific">Thamnophis sirtalis</name>
    <dbReference type="NCBI Taxonomy" id="35019"/>
    <lineage>
        <taxon>Eukaryota</taxon>
        <taxon>Metazoa</taxon>
        <taxon>Chordata</taxon>
        <taxon>Craniata</taxon>
        <taxon>Vertebrata</taxon>
        <taxon>Euteleostomi</taxon>
        <taxon>Lepidosauria</taxon>
        <taxon>Squamata</taxon>
        <taxon>Bifurcata</taxon>
        <taxon>Unidentata</taxon>
        <taxon>Episquamata</taxon>
        <taxon>Toxicofera</taxon>
        <taxon>Serpentes</taxon>
        <taxon>Colubroidea</taxon>
        <taxon>Colubridae</taxon>
        <taxon>Natricinae</taxon>
        <taxon>Thamnophis</taxon>
    </lineage>
</organism>
<evidence type="ECO:0000313" key="2">
    <source>
        <dbReference type="Proteomes" id="UP000504617"/>
    </source>
</evidence>